<dbReference type="OrthoDB" id="5183710at2"/>
<dbReference type="RefSeq" id="WP_073262234.1">
    <property type="nucleotide sequence ID" value="NZ_FRCS01000012.1"/>
</dbReference>
<keyword evidence="2" id="KW-0472">Membrane</keyword>
<keyword evidence="2" id="KW-1133">Transmembrane helix</keyword>
<accession>A0A1M7RGY9</accession>
<protein>
    <submittedName>
        <fullName evidence="4">Putative sensor</fullName>
    </submittedName>
</protein>
<dbReference type="EMBL" id="FRCS01000012">
    <property type="protein sequence ID" value="SHN45517.1"/>
    <property type="molecule type" value="Genomic_DNA"/>
</dbReference>
<name>A0A1M7RGY9_9ACTN</name>
<evidence type="ECO:0000256" key="2">
    <source>
        <dbReference type="SAM" id="Phobius"/>
    </source>
</evidence>
<dbReference type="Pfam" id="PF13796">
    <property type="entry name" value="Sensor"/>
    <property type="match status" value="1"/>
</dbReference>
<dbReference type="STRING" id="134849.SAMN05443668_11290"/>
<evidence type="ECO:0000313" key="5">
    <source>
        <dbReference type="Proteomes" id="UP000184440"/>
    </source>
</evidence>
<feature type="compositionally biased region" description="Pro residues" evidence="1">
    <location>
        <begin position="13"/>
        <end position="23"/>
    </location>
</feature>
<reference evidence="4 5" key="1">
    <citation type="submission" date="2016-11" db="EMBL/GenBank/DDBJ databases">
        <authorList>
            <person name="Jaros S."/>
            <person name="Januszkiewicz K."/>
            <person name="Wedrychowicz H."/>
        </authorList>
    </citation>
    <scope>NUCLEOTIDE SEQUENCE [LARGE SCALE GENOMIC DNA]</scope>
    <source>
        <strain evidence="4 5">DSM 46144</strain>
    </source>
</reference>
<dbReference type="Proteomes" id="UP000184440">
    <property type="component" value="Unassembled WGS sequence"/>
</dbReference>
<organism evidence="4 5">
    <name type="scientific">Cryptosporangium aurantiacum</name>
    <dbReference type="NCBI Taxonomy" id="134849"/>
    <lineage>
        <taxon>Bacteria</taxon>
        <taxon>Bacillati</taxon>
        <taxon>Actinomycetota</taxon>
        <taxon>Actinomycetes</taxon>
        <taxon>Cryptosporangiales</taxon>
        <taxon>Cryptosporangiaceae</taxon>
        <taxon>Cryptosporangium</taxon>
    </lineage>
</organism>
<feature type="region of interest" description="Disordered" evidence="1">
    <location>
        <begin position="1"/>
        <end position="23"/>
    </location>
</feature>
<feature type="domain" description="Putative sensor" evidence="3">
    <location>
        <begin position="42"/>
        <end position="225"/>
    </location>
</feature>
<dbReference type="AlphaFoldDB" id="A0A1M7RGY9"/>
<sequence length="232" mass="25189">MSAPTITQHVETPPAPYEPRQPPATNPILGAWDELTWRSAGYLMLGLFTGVLGLATFIVVVVVGATFSALIIGVPVLLACLAVSRGFAEIERRRAGIILGTAVPVPYPLVSGGYLRRIGQWLAAPSTWRDLAHHLFVFPVTLFSAIVALTFWGAALGSMSFWAWYWSMPNDTIYVFGDWNDNPFAVDSFASAMPWVGVGLVLLWVSGWVTKGLARMSAAYTEFLLGPSQSGR</sequence>
<evidence type="ECO:0000259" key="3">
    <source>
        <dbReference type="Pfam" id="PF13796"/>
    </source>
</evidence>
<proteinExistence type="predicted"/>
<keyword evidence="2" id="KW-0812">Transmembrane</keyword>
<feature type="transmembrane region" description="Helical" evidence="2">
    <location>
        <begin position="184"/>
        <end position="205"/>
    </location>
</feature>
<feature type="transmembrane region" description="Helical" evidence="2">
    <location>
        <begin position="135"/>
        <end position="164"/>
    </location>
</feature>
<evidence type="ECO:0000256" key="1">
    <source>
        <dbReference type="SAM" id="MobiDB-lite"/>
    </source>
</evidence>
<feature type="transmembrane region" description="Helical" evidence="2">
    <location>
        <begin position="69"/>
        <end position="88"/>
    </location>
</feature>
<keyword evidence="5" id="KW-1185">Reference proteome</keyword>
<gene>
    <name evidence="4" type="ORF">SAMN05443668_11290</name>
</gene>
<evidence type="ECO:0000313" key="4">
    <source>
        <dbReference type="EMBL" id="SHN45517.1"/>
    </source>
</evidence>
<feature type="transmembrane region" description="Helical" evidence="2">
    <location>
        <begin position="42"/>
        <end position="63"/>
    </location>
</feature>
<feature type="compositionally biased region" description="Polar residues" evidence="1">
    <location>
        <begin position="1"/>
        <end position="10"/>
    </location>
</feature>
<dbReference type="InterPro" id="IPR025828">
    <property type="entry name" value="Put_sensor_dom"/>
</dbReference>